<dbReference type="Gene3D" id="2.10.230.10">
    <property type="entry name" value="Heat shock protein DnaJ, cysteine-rich domain"/>
    <property type="match status" value="1"/>
</dbReference>
<dbReference type="GO" id="GO:0009408">
    <property type="term" value="P:response to heat"/>
    <property type="evidence" value="ECO:0007669"/>
    <property type="project" value="InterPro"/>
</dbReference>
<keyword evidence="13" id="KW-1185">Reference proteome</keyword>
<feature type="binding site" evidence="8">
    <location>
        <position position="280"/>
    </location>
    <ligand>
        <name>Fe cation</name>
        <dbReference type="ChEBI" id="CHEBI:24875"/>
        <note>catalytic</note>
    </ligand>
</feature>
<dbReference type="InterPro" id="IPR010300">
    <property type="entry name" value="CDO_1"/>
</dbReference>
<keyword evidence="3 8" id="KW-0479">Metal-binding</keyword>
<evidence type="ECO:0000256" key="3">
    <source>
        <dbReference type="ARBA" id="ARBA00022723"/>
    </source>
</evidence>
<reference evidence="12 13" key="1">
    <citation type="journal article" date="2017" name="Mycologia">
        <title>Bifiguratus adelaidae, gen. et sp. nov., a new member of Mucoromycotina in endophytic and soil-dwelling habitats.</title>
        <authorList>
            <person name="Torres-Cruz T.J."/>
            <person name="Billingsley Tobias T.L."/>
            <person name="Almatruk M."/>
            <person name="Hesse C."/>
            <person name="Kuske C.R."/>
            <person name="Desiro A."/>
            <person name="Benucci G.M."/>
            <person name="Bonito G."/>
            <person name="Stajich J.E."/>
            <person name="Dunlap C."/>
            <person name="Arnold A.E."/>
            <person name="Porras-Alfaro A."/>
        </authorList>
    </citation>
    <scope>NUCLEOTIDE SEQUENCE [LARGE SCALE GENOMIC DNA]</scope>
    <source>
        <strain evidence="12 13">AZ0501</strain>
    </source>
</reference>
<dbReference type="SUPFAM" id="SSF51182">
    <property type="entry name" value="RmlC-like cupins"/>
    <property type="match status" value="1"/>
</dbReference>
<sequence length="759" mass="85743">MSPVADVQVKSIQSDDDFHTWEELRYLLGNDGLHRLRRAPTPLAKYNAWSAETKATYRTIENYLKTEVLKFPPSTASPDPDMPPDTAFSYLFRLNDFPYAIDPKITHYLIWSPRPLSEKEINYVLEKRLPNLKTDQEEMHFVNPKHLQSVKGIWHAHVFVRDRLLAIAQLINCNGKERHTIIVQAARVGEQLTSSADNSDVDRASRAELGDGGLDSDHVSVERIMSLMSAYKSNAHDWEKYALFDLSRPYTRNLVDDGNGKFNLMILAWTEGKSSPIHDHSGSHCVMKVLDGALTETLYEWPDCCKSRDNSSGVDITCPDTDVEDCCEAARLMHVKKLTTLDRDDITYMHDKLGLHRITNPLVSRGSVSLHLYTPPYETPDMLRIHTYFALLLLCFVISVYARDYYKILDVSRNASSREIKKAYKALSKKYHPDKNPGDKEAEQKFVELAEAYEVLNDEEKRRIYDQYGEEGLKQGGGQQGFHNPFDIFAQFFGGGGHFGHQERKGKDLQLALEVTLEDLYSGTTIEIDVSKQVICDHCRGTGAEDPDDIETCPTCQGRGVKVIRHQLAPGMIQQVQTTCDACGGKGKVIKHQCSVCKGKKVRRGNEQLTLVVEKGMSDGHHVIFERESDEHPDYVPGDIIFTLTTLPHERFVREGNNLYTKETITLIEALTGFTKTIPQLDNSTITLYRDRGEVTQPGFVQRIPGAGMPHHQYSSDKGDLFVEYSVVLPETIPDGLIDAIRQFQIPANPTSASQHVEL</sequence>
<dbReference type="Pfam" id="PF01556">
    <property type="entry name" value="DnaJ_C"/>
    <property type="match status" value="1"/>
</dbReference>
<dbReference type="FunFam" id="2.60.260.20:FF:000013">
    <property type="entry name" value="DnaJ subfamily B member 11"/>
    <property type="match status" value="1"/>
</dbReference>
<evidence type="ECO:0000256" key="4">
    <source>
        <dbReference type="ARBA" id="ARBA00022737"/>
    </source>
</evidence>
<dbReference type="Gene3D" id="1.10.287.110">
    <property type="entry name" value="DnaJ domain"/>
    <property type="match status" value="1"/>
</dbReference>
<feature type="cross-link" description="3'-(S-cysteinyl)-tyrosine (Cys-Tyr)" evidence="7">
    <location>
        <begin position="285"/>
        <end position="373"/>
    </location>
</feature>
<dbReference type="InterPro" id="IPR008971">
    <property type="entry name" value="HSP40/DnaJ_pept-bd"/>
</dbReference>
<dbReference type="InterPro" id="IPR011051">
    <property type="entry name" value="RmlC_Cupin_sf"/>
</dbReference>
<dbReference type="InterPro" id="IPR036410">
    <property type="entry name" value="HSP_DnaJ_Cys-rich_dom_sf"/>
</dbReference>
<gene>
    <name evidence="12" type="ORF">BZG36_02062</name>
</gene>
<evidence type="ECO:0000256" key="8">
    <source>
        <dbReference type="PIRSR" id="PIRSR610300-51"/>
    </source>
</evidence>
<dbReference type="OrthoDB" id="550424at2759"/>
<dbReference type="CDD" id="cd10719">
    <property type="entry name" value="DnaJ_zf"/>
    <property type="match status" value="1"/>
</dbReference>
<evidence type="ECO:0000256" key="5">
    <source>
        <dbReference type="ARBA" id="ARBA00022771"/>
    </source>
</evidence>
<feature type="domain" description="J" evidence="10">
    <location>
        <begin position="404"/>
        <end position="469"/>
    </location>
</feature>
<dbReference type="FunFam" id="2.10.230.10:FF:000001">
    <property type="entry name" value="DnaJ subfamily A member 2"/>
    <property type="match status" value="1"/>
</dbReference>
<dbReference type="PROSITE" id="PS00636">
    <property type="entry name" value="DNAJ_1"/>
    <property type="match status" value="1"/>
</dbReference>
<dbReference type="InterPro" id="IPR001305">
    <property type="entry name" value="HSP_DnaJ_Cys-rich_dom"/>
</dbReference>
<dbReference type="SUPFAM" id="SSF46565">
    <property type="entry name" value="Chaperone J-domain"/>
    <property type="match status" value="1"/>
</dbReference>
<dbReference type="GO" id="GO:0005524">
    <property type="term" value="F:ATP binding"/>
    <property type="evidence" value="ECO:0007669"/>
    <property type="project" value="InterPro"/>
</dbReference>
<dbReference type="GO" id="GO:0051082">
    <property type="term" value="F:unfolded protein binding"/>
    <property type="evidence" value="ECO:0007669"/>
    <property type="project" value="InterPro"/>
</dbReference>
<evidence type="ECO:0000256" key="2">
    <source>
        <dbReference type="ARBA" id="ARBA00013133"/>
    </source>
</evidence>
<dbReference type="InterPro" id="IPR022036">
    <property type="entry name" value="DUF3605"/>
</dbReference>
<feature type="binding site" evidence="8">
    <location>
        <position position="278"/>
    </location>
    <ligand>
        <name>Fe cation</name>
        <dbReference type="ChEBI" id="CHEBI:24875"/>
        <note>catalytic</note>
    </ligand>
</feature>
<protein>
    <recommendedName>
        <fullName evidence="2">cysteine dioxygenase</fullName>
        <ecNumber evidence="2">1.13.11.20</ecNumber>
    </recommendedName>
</protein>
<evidence type="ECO:0000256" key="6">
    <source>
        <dbReference type="ARBA" id="ARBA00022833"/>
    </source>
</evidence>
<dbReference type="GO" id="GO:0008270">
    <property type="term" value="F:zinc ion binding"/>
    <property type="evidence" value="ECO:0007669"/>
    <property type="project" value="UniProtKB-KW"/>
</dbReference>
<dbReference type="InterPro" id="IPR044713">
    <property type="entry name" value="DNJA1/2-like"/>
</dbReference>
<keyword evidence="5 9" id="KW-0863">Zinc-finger</keyword>
<evidence type="ECO:0000313" key="13">
    <source>
        <dbReference type="Proteomes" id="UP000242875"/>
    </source>
</evidence>
<dbReference type="InterPro" id="IPR018253">
    <property type="entry name" value="DnaJ_domain_CS"/>
</dbReference>
<dbReference type="GO" id="GO:0005506">
    <property type="term" value="F:iron ion binding"/>
    <property type="evidence" value="ECO:0007669"/>
    <property type="project" value="InterPro"/>
</dbReference>
<organism evidence="12 13">
    <name type="scientific">Bifiguratus adelaidae</name>
    <dbReference type="NCBI Taxonomy" id="1938954"/>
    <lineage>
        <taxon>Eukaryota</taxon>
        <taxon>Fungi</taxon>
        <taxon>Fungi incertae sedis</taxon>
        <taxon>Mucoromycota</taxon>
        <taxon>Mucoromycotina</taxon>
        <taxon>Endogonomycetes</taxon>
        <taxon>Endogonales</taxon>
        <taxon>Endogonales incertae sedis</taxon>
        <taxon>Bifiguratus</taxon>
    </lineage>
</organism>
<feature type="domain" description="CR-type" evidence="11">
    <location>
        <begin position="523"/>
        <end position="606"/>
    </location>
</feature>
<dbReference type="CDD" id="cd10548">
    <property type="entry name" value="cupin_CDO"/>
    <property type="match status" value="1"/>
</dbReference>
<keyword evidence="4" id="KW-0677">Repeat</keyword>
<accession>A0A261Y2A0</accession>
<dbReference type="Pfam" id="PF00226">
    <property type="entry name" value="DnaJ"/>
    <property type="match status" value="1"/>
</dbReference>
<dbReference type="AlphaFoldDB" id="A0A261Y2A0"/>
<evidence type="ECO:0000256" key="9">
    <source>
        <dbReference type="PROSITE-ProRule" id="PRU00546"/>
    </source>
</evidence>
<keyword evidence="8" id="KW-0408">Iron</keyword>
<dbReference type="InterPro" id="IPR014710">
    <property type="entry name" value="RmlC-like_jellyroll"/>
</dbReference>
<dbReference type="PROSITE" id="PS50076">
    <property type="entry name" value="DNAJ_2"/>
    <property type="match status" value="1"/>
</dbReference>
<dbReference type="GO" id="GO:0030544">
    <property type="term" value="F:Hsp70 protein binding"/>
    <property type="evidence" value="ECO:0007669"/>
    <property type="project" value="InterPro"/>
</dbReference>
<dbReference type="PANTHER" id="PTHR43888">
    <property type="entry name" value="DNAJ-LIKE-2, ISOFORM A-RELATED"/>
    <property type="match status" value="1"/>
</dbReference>
<dbReference type="SMART" id="SM00271">
    <property type="entry name" value="DnaJ"/>
    <property type="match status" value="1"/>
</dbReference>
<dbReference type="GO" id="GO:0006457">
    <property type="term" value="P:protein folding"/>
    <property type="evidence" value="ECO:0007669"/>
    <property type="project" value="InterPro"/>
</dbReference>
<comment type="caution">
    <text evidence="12">The sequence shown here is derived from an EMBL/GenBank/DDBJ whole genome shotgun (WGS) entry which is preliminary data.</text>
</comment>
<name>A0A261Y2A0_9FUNG</name>
<dbReference type="EMBL" id="MVBO01000034">
    <property type="protein sequence ID" value="OZJ04624.1"/>
    <property type="molecule type" value="Genomic_DNA"/>
</dbReference>
<evidence type="ECO:0000256" key="1">
    <source>
        <dbReference type="ARBA" id="ARBA00006622"/>
    </source>
</evidence>
<dbReference type="Gene3D" id="2.60.120.10">
    <property type="entry name" value="Jelly Rolls"/>
    <property type="match status" value="1"/>
</dbReference>
<dbReference type="SUPFAM" id="SSF57938">
    <property type="entry name" value="DnaJ/Hsp40 cysteine-rich domain"/>
    <property type="match status" value="1"/>
</dbReference>
<dbReference type="EC" id="1.13.11.20" evidence="2"/>
<dbReference type="Gene3D" id="2.60.260.20">
    <property type="entry name" value="Urease metallochaperone UreE, N-terminal domain"/>
    <property type="match status" value="2"/>
</dbReference>
<dbReference type="CDD" id="cd10747">
    <property type="entry name" value="DnaJ_C"/>
    <property type="match status" value="1"/>
</dbReference>
<dbReference type="InterPro" id="IPR036869">
    <property type="entry name" value="J_dom_sf"/>
</dbReference>
<dbReference type="SUPFAM" id="SSF49493">
    <property type="entry name" value="HSP40/DnaJ peptide-binding domain"/>
    <property type="match status" value="2"/>
</dbReference>
<dbReference type="Pfam" id="PF12239">
    <property type="entry name" value="DUF3605"/>
    <property type="match status" value="1"/>
</dbReference>
<dbReference type="Proteomes" id="UP000242875">
    <property type="component" value="Unassembled WGS sequence"/>
</dbReference>
<dbReference type="Pfam" id="PF00684">
    <property type="entry name" value="DnaJ_CXXCXGXG"/>
    <property type="match status" value="1"/>
</dbReference>
<comment type="similarity">
    <text evidence="1">Belongs to the cysteine dioxygenase family.</text>
</comment>
<keyword evidence="7" id="KW-0883">Thioether bond</keyword>
<dbReference type="PRINTS" id="PR00625">
    <property type="entry name" value="JDOMAIN"/>
</dbReference>
<dbReference type="GO" id="GO:0017172">
    <property type="term" value="F:cysteine dioxygenase activity"/>
    <property type="evidence" value="ECO:0007669"/>
    <property type="project" value="UniProtKB-EC"/>
</dbReference>
<evidence type="ECO:0000313" key="12">
    <source>
        <dbReference type="EMBL" id="OZJ04624.1"/>
    </source>
</evidence>
<dbReference type="InterPro" id="IPR012724">
    <property type="entry name" value="DnaJ"/>
</dbReference>
<feature type="binding site" evidence="8">
    <location>
        <position position="356"/>
    </location>
    <ligand>
        <name>Fe cation</name>
        <dbReference type="ChEBI" id="CHEBI:24875"/>
        <note>catalytic</note>
    </ligand>
</feature>
<proteinExistence type="inferred from homology"/>
<dbReference type="Pfam" id="PF05995">
    <property type="entry name" value="CDO_I"/>
    <property type="match status" value="1"/>
</dbReference>
<dbReference type="InterPro" id="IPR001623">
    <property type="entry name" value="DnaJ_domain"/>
</dbReference>
<keyword evidence="6 9" id="KW-0862">Zinc</keyword>
<evidence type="ECO:0000259" key="10">
    <source>
        <dbReference type="PROSITE" id="PS50076"/>
    </source>
</evidence>
<dbReference type="PROSITE" id="PS51188">
    <property type="entry name" value="ZF_CR"/>
    <property type="match status" value="1"/>
</dbReference>
<evidence type="ECO:0000256" key="7">
    <source>
        <dbReference type="PIRSR" id="PIRSR610300-50"/>
    </source>
</evidence>
<dbReference type="HAMAP" id="MF_01152">
    <property type="entry name" value="DnaJ"/>
    <property type="match status" value="1"/>
</dbReference>
<dbReference type="CDD" id="cd06257">
    <property type="entry name" value="DnaJ"/>
    <property type="match status" value="1"/>
</dbReference>
<feature type="zinc finger region" description="CR-type" evidence="9">
    <location>
        <begin position="523"/>
        <end position="606"/>
    </location>
</feature>
<evidence type="ECO:0000259" key="11">
    <source>
        <dbReference type="PROSITE" id="PS51188"/>
    </source>
</evidence>
<dbReference type="InterPro" id="IPR002939">
    <property type="entry name" value="DnaJ_C"/>
</dbReference>